<dbReference type="InterPro" id="IPR023828">
    <property type="entry name" value="Peptidase_S8_Ser-AS"/>
</dbReference>
<dbReference type="EMBL" id="JAINZZ010000111">
    <property type="protein sequence ID" value="MBY8883117.1"/>
    <property type="molecule type" value="Genomic_DNA"/>
</dbReference>
<organism evidence="8 9">
    <name type="scientific">Actinacidiphila acidipaludis</name>
    <dbReference type="NCBI Taxonomy" id="2873382"/>
    <lineage>
        <taxon>Bacteria</taxon>
        <taxon>Bacillati</taxon>
        <taxon>Actinomycetota</taxon>
        <taxon>Actinomycetes</taxon>
        <taxon>Kitasatosporales</taxon>
        <taxon>Streptomycetaceae</taxon>
        <taxon>Actinacidiphila</taxon>
    </lineage>
</organism>
<evidence type="ECO:0000256" key="6">
    <source>
        <dbReference type="SAM" id="SignalP"/>
    </source>
</evidence>
<feature type="signal peptide" evidence="6">
    <location>
        <begin position="1"/>
        <end position="26"/>
    </location>
</feature>
<keyword evidence="3" id="KW-0720">Serine protease</keyword>
<dbReference type="InterPro" id="IPR000209">
    <property type="entry name" value="Peptidase_S8/S53_dom"/>
</dbReference>
<comment type="caution">
    <text evidence="8">The sequence shown here is derived from an EMBL/GenBank/DDBJ whole genome shotgun (WGS) entry which is preliminary data.</text>
</comment>
<dbReference type="PROSITE" id="PS51892">
    <property type="entry name" value="SUBTILASE"/>
    <property type="match status" value="1"/>
</dbReference>
<comment type="similarity">
    <text evidence="4">Belongs to the peptidase S8 family.</text>
</comment>
<sequence length="1320" mass="135329">MYRHGRRAAAALALLVPLVAAGPVAAAPAHGLAPAAPATHRLTLADGSKVVWSDDGTGTLTDPQGRTRAFPVPHSAGRTGLGATITPSTTAMTARARQSRAASYTLGAQQGAAAQQAPVQPMNTGPVKLPTAAKAALRQDARTAPGPGAAPGLPANDGLSTSFQSYLNAQGVDAAGAFADAAAYLHALPGAGQIVTNVSVGDLTDQSMADNGDDYVRAYGPTTVVENGRRYLDEPSMPLIPTYTADNNARLDPLGSTEGQDPNLGEVLLDFSMMAPLPHDRQRPGATGSGATDLLGIAPGAQYRLVVPQEASYEGIAAALKAAANQKPRPNVITASLGFGTDEEIGFPGRYLEDDPTIRATVTSIVKSGIAVVVSSNDGTRLALPVSVGPDGGSTPTDTTTRASAQTDIDDVEPTTTPSKVVDSGVIAAGATTTDDTLSSADTKQRVYPTTRYNGSAAYSSGFGTRVNLAAPGDDLPSLMHVCTSNPCAAQDVEVVLNGGTSASAPEIAAAVADVLQAAEATHQRLTPGQVRDLLVSTGSRIAQPPQADQPLTMGTQLDVTAAVEKVLAKRYRIAPKPVRLSVAQRQLLPTGSATAFFESTDPAAIDLSGPADGNGTPSGQNAVSPITLGLDMTGDRGGLTYRVQIAGASFTTRQPSLRLTPTQILSAAGLPLASGTARSVPVTFQALRAGNVVGQLSQKLTFLADDGTYAQALAPAAPGTTPLGRPVTVSYDLTGVRGVDHPRLVLSSVGHYTPSAAVDDFNVQWSAPLTAAKGTVTIPASAFTAGGAGLYGVGVQQALLAGVLPVYGDFRALRIGPAADQRPTAPLLTTAGYTAAHAADTARSTPKTTVSWDASGVSGADGAEFEVMSPGPTLYGSLNTATNQNGSRRDDDGFNHASTLTVKLPSVKGRTVLDLAALKLPTGLQYPVRVLATRHGSPIGQASPTSFLQYRDGDQLTGTIEGFTVSGSTALISTDAFTYTGGSQLYHLDRSATTGYDLATGTAGDSVAESTDGQTMQEVLGTDPATGHALIIHTPFAGSTAEIDVENPATGAPVKVTALSDLITGSGYLEGGTVDAARHRGLVTTYEPDSGLSRVWPVDMTTGVVGTPLALNPHNLYRSYNSVSVDASTGQVFVATAGTMGPCLSGRVPYGAVRADFTTGTVTDVTSMPSCVSALLPDGKGDRLYAAVGAAQPDPEGGDFPTGTWLTADQKTLTTAHTADTGTRGPVWPALDTTRHLAVEASLYENAVETDNNAMSEITVLDPATGTVLARHAVANLVDSTVAGSNFDFTGRQGLFLDPHTRTGWVVNGWGTGLERFSY</sequence>
<evidence type="ECO:0000256" key="5">
    <source>
        <dbReference type="SAM" id="MobiDB-lite"/>
    </source>
</evidence>
<feature type="region of interest" description="Disordered" evidence="5">
    <location>
        <begin position="57"/>
        <end position="85"/>
    </location>
</feature>
<evidence type="ECO:0000313" key="8">
    <source>
        <dbReference type="EMBL" id="MBY8883117.1"/>
    </source>
</evidence>
<evidence type="ECO:0000256" key="2">
    <source>
        <dbReference type="ARBA" id="ARBA00022801"/>
    </source>
</evidence>
<keyword evidence="2" id="KW-0378">Hydrolase</keyword>
<dbReference type="InterPro" id="IPR036852">
    <property type="entry name" value="Peptidase_S8/S53_dom_sf"/>
</dbReference>
<dbReference type="SUPFAM" id="SSF63829">
    <property type="entry name" value="Calcium-dependent phosphotriesterase"/>
    <property type="match status" value="1"/>
</dbReference>
<dbReference type="RefSeq" id="WP_222970039.1">
    <property type="nucleotide sequence ID" value="NZ_JAINZZ010000111.1"/>
</dbReference>
<name>A0ABS7QIW7_9ACTN</name>
<dbReference type="SUPFAM" id="SSF52743">
    <property type="entry name" value="Subtilisin-like"/>
    <property type="match status" value="1"/>
</dbReference>
<evidence type="ECO:0000259" key="7">
    <source>
        <dbReference type="Pfam" id="PF00082"/>
    </source>
</evidence>
<keyword evidence="6" id="KW-0732">Signal</keyword>
<feature type="domain" description="Peptidase S8/S53" evidence="7">
    <location>
        <begin position="293"/>
        <end position="539"/>
    </location>
</feature>
<keyword evidence="1" id="KW-0645">Protease</keyword>
<feature type="region of interest" description="Disordered" evidence="5">
    <location>
        <begin position="115"/>
        <end position="136"/>
    </location>
</feature>
<comment type="caution">
    <text evidence="4">Lacks conserved residue(s) required for the propagation of feature annotation.</text>
</comment>
<dbReference type="PROSITE" id="PS00138">
    <property type="entry name" value="SUBTILASE_SER"/>
    <property type="match status" value="1"/>
</dbReference>
<gene>
    <name evidence="8" type="ORF">K7862_36605</name>
</gene>
<keyword evidence="9" id="KW-1185">Reference proteome</keyword>
<dbReference type="Pfam" id="PF00082">
    <property type="entry name" value="Peptidase_S8"/>
    <property type="match status" value="1"/>
</dbReference>
<evidence type="ECO:0000256" key="4">
    <source>
        <dbReference type="PROSITE-ProRule" id="PRU01240"/>
    </source>
</evidence>
<reference evidence="8 9" key="1">
    <citation type="submission" date="2021-08" db="EMBL/GenBank/DDBJ databases">
        <title>WGS of actinomycetes from Thailand.</title>
        <authorList>
            <person name="Thawai C."/>
        </authorList>
    </citation>
    <scope>NUCLEOTIDE SEQUENCE [LARGE SCALE GENOMIC DNA]</scope>
    <source>
        <strain evidence="8 9">PLK6-54</strain>
    </source>
</reference>
<evidence type="ECO:0000256" key="1">
    <source>
        <dbReference type="ARBA" id="ARBA00022670"/>
    </source>
</evidence>
<evidence type="ECO:0000256" key="3">
    <source>
        <dbReference type="ARBA" id="ARBA00022825"/>
    </source>
</evidence>
<proteinExistence type="inferred from homology"/>
<accession>A0ABS7QIW7</accession>
<dbReference type="Proteomes" id="UP000778578">
    <property type="component" value="Unassembled WGS sequence"/>
</dbReference>
<protein>
    <submittedName>
        <fullName evidence="8">S8 family serine peptidase</fullName>
    </submittedName>
</protein>
<feature type="chain" id="PRO_5047528365" evidence="6">
    <location>
        <begin position="27"/>
        <end position="1320"/>
    </location>
</feature>
<dbReference type="Gene3D" id="3.40.50.200">
    <property type="entry name" value="Peptidase S8/S53 domain"/>
    <property type="match status" value="1"/>
</dbReference>
<evidence type="ECO:0000313" key="9">
    <source>
        <dbReference type="Proteomes" id="UP000778578"/>
    </source>
</evidence>